<reference evidence="4 5" key="1">
    <citation type="submission" date="2018-12" db="EMBL/GenBank/DDBJ databases">
        <authorList>
            <consortium name="Pathogen Informatics"/>
        </authorList>
    </citation>
    <scope>NUCLEOTIDE SEQUENCE [LARGE SCALE GENOMIC DNA]</scope>
    <source>
        <strain evidence="4 5">NCTC11432</strain>
    </source>
</reference>
<evidence type="ECO:0000313" key="5">
    <source>
        <dbReference type="Proteomes" id="UP000279227"/>
    </source>
</evidence>
<keyword evidence="2" id="KW-0472">Membrane</keyword>
<dbReference type="InterPro" id="IPR023997">
    <property type="entry name" value="TonB-dep_OMP_SusC/RagA_CS"/>
</dbReference>
<dbReference type="InterPro" id="IPR039426">
    <property type="entry name" value="TonB-dep_rcpt-like"/>
</dbReference>
<dbReference type="PANTHER" id="PTHR30069:SF29">
    <property type="entry name" value="HEMOGLOBIN AND HEMOGLOBIN-HAPTOGLOBIN-BINDING PROTEIN 1-RELATED"/>
    <property type="match status" value="1"/>
</dbReference>
<keyword evidence="2" id="KW-0812">Transmembrane</keyword>
<evidence type="ECO:0000313" key="4">
    <source>
        <dbReference type="EMBL" id="VEE06696.1"/>
    </source>
</evidence>
<keyword evidence="2" id="KW-1134">Transmembrane beta strand</keyword>
<keyword evidence="4" id="KW-0675">Receptor</keyword>
<dbReference type="EMBL" id="LR134289">
    <property type="protein sequence ID" value="VEE06696.1"/>
    <property type="molecule type" value="Genomic_DNA"/>
</dbReference>
<organism evidence="4 5">
    <name type="scientific">Chryseobacterium gleum</name>
    <name type="common">Flavobacterium gleum</name>
    <dbReference type="NCBI Taxonomy" id="250"/>
    <lineage>
        <taxon>Bacteria</taxon>
        <taxon>Pseudomonadati</taxon>
        <taxon>Bacteroidota</taxon>
        <taxon>Flavobacteriia</taxon>
        <taxon>Flavobacteriales</taxon>
        <taxon>Weeksellaceae</taxon>
        <taxon>Chryseobacterium group</taxon>
        <taxon>Chryseobacterium</taxon>
    </lineage>
</organism>
<dbReference type="NCBIfam" id="TIGR04057">
    <property type="entry name" value="SusC_RagA_signa"/>
    <property type="match status" value="1"/>
</dbReference>
<keyword evidence="2" id="KW-0813">Transport</keyword>
<keyword evidence="2" id="KW-0998">Cell outer membrane</keyword>
<gene>
    <name evidence="4" type="ORF">NCTC11432_01775</name>
</gene>
<dbReference type="InterPro" id="IPR037066">
    <property type="entry name" value="Plug_dom_sf"/>
</dbReference>
<dbReference type="KEGG" id="cgle:NCTC11432_01775"/>
<dbReference type="InterPro" id="IPR012910">
    <property type="entry name" value="Plug_dom"/>
</dbReference>
<keyword evidence="1" id="KW-0732">Signal</keyword>
<dbReference type="Proteomes" id="UP000279227">
    <property type="component" value="Chromosome"/>
</dbReference>
<evidence type="ECO:0000256" key="1">
    <source>
        <dbReference type="ARBA" id="ARBA00022729"/>
    </source>
</evidence>
<evidence type="ECO:0000256" key="2">
    <source>
        <dbReference type="PROSITE-ProRule" id="PRU01360"/>
    </source>
</evidence>
<dbReference type="AlphaFoldDB" id="A0A448B0X1"/>
<dbReference type="GO" id="GO:0044718">
    <property type="term" value="P:siderophore transmembrane transport"/>
    <property type="evidence" value="ECO:0007669"/>
    <property type="project" value="TreeGrafter"/>
</dbReference>
<proteinExistence type="inferred from homology"/>
<dbReference type="OrthoDB" id="982809at2"/>
<dbReference type="Gene3D" id="2.170.130.10">
    <property type="entry name" value="TonB-dependent receptor, plug domain"/>
    <property type="match status" value="1"/>
</dbReference>
<comment type="subcellular location">
    <subcellularLocation>
        <location evidence="2">Cell outer membrane</location>
        <topology evidence="2">Multi-pass membrane protein</topology>
    </subcellularLocation>
</comment>
<name>A0A448B0X1_CHRGE</name>
<dbReference type="PANTHER" id="PTHR30069">
    <property type="entry name" value="TONB-DEPENDENT OUTER MEMBRANE RECEPTOR"/>
    <property type="match status" value="1"/>
</dbReference>
<dbReference type="Pfam" id="PF07715">
    <property type="entry name" value="Plug"/>
    <property type="match status" value="1"/>
</dbReference>
<dbReference type="PROSITE" id="PS52016">
    <property type="entry name" value="TONB_DEPENDENT_REC_3"/>
    <property type="match status" value="1"/>
</dbReference>
<dbReference type="RefSeq" id="WP_126358610.1">
    <property type="nucleotide sequence ID" value="NZ_LR134289.1"/>
</dbReference>
<dbReference type="SUPFAM" id="SSF56935">
    <property type="entry name" value="Porins"/>
    <property type="match status" value="1"/>
</dbReference>
<accession>A0A448B0X1</accession>
<evidence type="ECO:0000259" key="3">
    <source>
        <dbReference type="Pfam" id="PF07715"/>
    </source>
</evidence>
<comment type="similarity">
    <text evidence="2">Belongs to the TonB-dependent receptor family.</text>
</comment>
<feature type="domain" description="TonB-dependent receptor plug" evidence="3">
    <location>
        <begin position="148"/>
        <end position="238"/>
    </location>
</feature>
<dbReference type="GO" id="GO:0009279">
    <property type="term" value="C:cell outer membrane"/>
    <property type="evidence" value="ECO:0007669"/>
    <property type="project" value="UniProtKB-SubCell"/>
</dbReference>
<sequence>MVEDENKKPVKADVFLLNTDNRKILKQTVAENGKFYFSDLNADDSYKIIAKSFQPRHQVKIHILSYNLDINPLIKQNLSHIDVEEIVQEAERKEEIKTENRNNIQTLNKPGRSRSDTIQNKRIEEVIVLGYNMRKDKSAMASSTISSSMEIQNASVTSLLNGKVAGIVIIGTGQAGAGEQINIRGNSSITNKSPLFILDGVPVENFNTTINPNDISSVTVLKDAAATAIYGSRAANGVVIVNSGKNNSSKINVDITPEILSCRKSRAIRKACFIHRIKKICLS</sequence>
<protein>
    <submittedName>
        <fullName evidence="4">Outer membrane cobalamin receptor protein</fullName>
    </submittedName>
</protein>
<dbReference type="GO" id="GO:0015344">
    <property type="term" value="F:siderophore uptake transmembrane transporter activity"/>
    <property type="evidence" value="ECO:0007669"/>
    <property type="project" value="TreeGrafter"/>
</dbReference>